<evidence type="ECO:0000256" key="2">
    <source>
        <dbReference type="ARBA" id="ARBA00007613"/>
    </source>
</evidence>
<dbReference type="AlphaFoldDB" id="A0A291QPD7"/>
<comment type="similarity">
    <text evidence="2">Belongs to the outer membrane factor (OMF) (TC 1.B.17) family.</text>
</comment>
<evidence type="ECO:0000256" key="5">
    <source>
        <dbReference type="ARBA" id="ARBA00022692"/>
    </source>
</evidence>
<proteinExistence type="inferred from homology"/>
<keyword evidence="7" id="KW-0998">Cell outer membrane</keyword>
<dbReference type="Gene3D" id="1.20.1600.10">
    <property type="entry name" value="Outer membrane efflux proteins (OEP)"/>
    <property type="match status" value="1"/>
</dbReference>
<dbReference type="InterPro" id="IPR051906">
    <property type="entry name" value="TolC-like"/>
</dbReference>
<accession>A0A291QPD7</accession>
<dbReference type="Pfam" id="PF02321">
    <property type="entry name" value="OEP"/>
    <property type="match status" value="2"/>
</dbReference>
<keyword evidence="8" id="KW-0175">Coiled coil</keyword>
<evidence type="ECO:0000313" key="11">
    <source>
        <dbReference type="Proteomes" id="UP000220133"/>
    </source>
</evidence>
<evidence type="ECO:0000256" key="6">
    <source>
        <dbReference type="ARBA" id="ARBA00023136"/>
    </source>
</evidence>
<dbReference type="GO" id="GO:1990281">
    <property type="term" value="C:efflux pump complex"/>
    <property type="evidence" value="ECO:0007669"/>
    <property type="project" value="TreeGrafter"/>
</dbReference>
<keyword evidence="11" id="KW-1185">Reference proteome</keyword>
<feature type="coiled-coil region" evidence="8">
    <location>
        <begin position="149"/>
        <end position="214"/>
    </location>
</feature>
<dbReference type="PANTHER" id="PTHR30026:SF20">
    <property type="entry name" value="OUTER MEMBRANE PROTEIN TOLC"/>
    <property type="match status" value="1"/>
</dbReference>
<dbReference type="OrthoDB" id="1674528at2"/>
<evidence type="ECO:0000256" key="7">
    <source>
        <dbReference type="ARBA" id="ARBA00023237"/>
    </source>
</evidence>
<dbReference type="KEGG" id="cbae:COR50_00845"/>
<evidence type="ECO:0000256" key="9">
    <source>
        <dbReference type="SAM" id="SignalP"/>
    </source>
</evidence>
<dbReference type="InterPro" id="IPR003423">
    <property type="entry name" value="OMP_efflux"/>
</dbReference>
<keyword evidence="6" id="KW-0472">Membrane</keyword>
<feature type="chain" id="PRO_5013171966" description="Transporter" evidence="9">
    <location>
        <begin position="22"/>
        <end position="430"/>
    </location>
</feature>
<evidence type="ECO:0000256" key="8">
    <source>
        <dbReference type="SAM" id="Coils"/>
    </source>
</evidence>
<organism evidence="10 11">
    <name type="scientific">Chitinophaga caeni</name>
    <dbReference type="NCBI Taxonomy" id="2029983"/>
    <lineage>
        <taxon>Bacteria</taxon>
        <taxon>Pseudomonadati</taxon>
        <taxon>Bacteroidota</taxon>
        <taxon>Chitinophagia</taxon>
        <taxon>Chitinophagales</taxon>
        <taxon>Chitinophagaceae</taxon>
        <taxon>Chitinophaga</taxon>
    </lineage>
</organism>
<evidence type="ECO:0000256" key="4">
    <source>
        <dbReference type="ARBA" id="ARBA00022452"/>
    </source>
</evidence>
<evidence type="ECO:0000256" key="1">
    <source>
        <dbReference type="ARBA" id="ARBA00004442"/>
    </source>
</evidence>
<keyword evidence="4" id="KW-1134">Transmembrane beta strand</keyword>
<dbReference type="EMBL" id="CP023777">
    <property type="protein sequence ID" value="ATL45820.1"/>
    <property type="molecule type" value="Genomic_DNA"/>
</dbReference>
<dbReference type="GO" id="GO:0015288">
    <property type="term" value="F:porin activity"/>
    <property type="evidence" value="ECO:0007669"/>
    <property type="project" value="TreeGrafter"/>
</dbReference>
<sequence>MKKIFFIGLALGLAYLQPSYAQDVPGSLQDLVQKSFEHYAQIKSLKAQQMIAGDRTAISKANRLPEINGNATYTHLYPVPKIDLGDAVFQPFPAENMNVGISGRQLLLDFGKSKSDIQQSQAQKDLLTMQTEEAKEILAYQVANVYLNIAFLNKEIDVQDANIKLLEETETMVSNKLKHGDAIDLDLLNTKVKLENYRNRKIEYENQLQKQQALLTYLTGVTYGGESISNDFNWPANTDPNTALDAFGENASLKTALEKEKVADLQLKAAKTQFSPSLFLDAGTGFKNGYLPDVSTPKFNYSAGVTLNIPIYNGKKLKLQESIASHQLEIAKYNTQDVNDKLRQDVSQQNADIIANQKKLTTSETLVQQAERALQLAKTRYKLGVVTYLDLQNAQTSLLEAQLSRIQYQYQLSISSLELLHLAGDKFWKE</sequence>
<protein>
    <recommendedName>
        <fullName evidence="12">Transporter</fullName>
    </recommendedName>
</protein>
<dbReference type="PANTHER" id="PTHR30026">
    <property type="entry name" value="OUTER MEMBRANE PROTEIN TOLC"/>
    <property type="match status" value="1"/>
</dbReference>
<keyword evidence="5" id="KW-0812">Transmembrane</keyword>
<name>A0A291QPD7_9BACT</name>
<comment type="subcellular location">
    <subcellularLocation>
        <location evidence="1">Cell outer membrane</location>
    </subcellularLocation>
</comment>
<dbReference type="GO" id="GO:0015562">
    <property type="term" value="F:efflux transmembrane transporter activity"/>
    <property type="evidence" value="ECO:0007669"/>
    <property type="project" value="InterPro"/>
</dbReference>
<evidence type="ECO:0000313" key="10">
    <source>
        <dbReference type="EMBL" id="ATL45820.1"/>
    </source>
</evidence>
<dbReference type="GO" id="GO:0009279">
    <property type="term" value="C:cell outer membrane"/>
    <property type="evidence" value="ECO:0007669"/>
    <property type="project" value="UniProtKB-SubCell"/>
</dbReference>
<reference evidence="10 11" key="1">
    <citation type="submission" date="2017-10" db="EMBL/GenBank/DDBJ databases">
        <title>Paenichitinophaga pekingensis gen. nov., sp. nov., isolated from activated sludge.</title>
        <authorList>
            <person name="Jin D."/>
            <person name="Kong X."/>
            <person name="Deng Y."/>
            <person name="Bai Z."/>
        </authorList>
    </citation>
    <scope>NUCLEOTIDE SEQUENCE [LARGE SCALE GENOMIC DNA]</scope>
    <source>
        <strain evidence="10 11">13</strain>
    </source>
</reference>
<feature type="signal peptide" evidence="9">
    <location>
        <begin position="1"/>
        <end position="21"/>
    </location>
</feature>
<dbReference type="Proteomes" id="UP000220133">
    <property type="component" value="Chromosome"/>
</dbReference>
<keyword evidence="3" id="KW-0813">Transport</keyword>
<evidence type="ECO:0008006" key="12">
    <source>
        <dbReference type="Google" id="ProtNLM"/>
    </source>
</evidence>
<keyword evidence="9" id="KW-0732">Signal</keyword>
<evidence type="ECO:0000256" key="3">
    <source>
        <dbReference type="ARBA" id="ARBA00022448"/>
    </source>
</evidence>
<dbReference type="RefSeq" id="WP_098192210.1">
    <property type="nucleotide sequence ID" value="NZ_CP023777.1"/>
</dbReference>
<gene>
    <name evidence="10" type="ORF">COR50_00845</name>
</gene>
<dbReference type="SUPFAM" id="SSF56954">
    <property type="entry name" value="Outer membrane efflux proteins (OEP)"/>
    <property type="match status" value="1"/>
</dbReference>